<dbReference type="Proteomes" id="UP001234202">
    <property type="component" value="Unassembled WGS sequence"/>
</dbReference>
<name>A0ACC2XBS4_9TREE</name>
<reference evidence="1" key="1">
    <citation type="submission" date="2023-04" db="EMBL/GenBank/DDBJ databases">
        <title>Draft Genome sequencing of Naganishia species isolated from polar environments using Oxford Nanopore Technology.</title>
        <authorList>
            <person name="Leo P."/>
            <person name="Venkateswaran K."/>
        </authorList>
    </citation>
    <scope>NUCLEOTIDE SEQUENCE</scope>
    <source>
        <strain evidence="1">DBVPG 5303</strain>
    </source>
</reference>
<accession>A0ACC2XBS4</accession>
<organism evidence="1 2">
    <name type="scientific">Naganishia onofrii</name>
    <dbReference type="NCBI Taxonomy" id="1851511"/>
    <lineage>
        <taxon>Eukaryota</taxon>
        <taxon>Fungi</taxon>
        <taxon>Dikarya</taxon>
        <taxon>Basidiomycota</taxon>
        <taxon>Agaricomycotina</taxon>
        <taxon>Tremellomycetes</taxon>
        <taxon>Filobasidiales</taxon>
        <taxon>Filobasidiaceae</taxon>
        <taxon>Naganishia</taxon>
    </lineage>
</organism>
<comment type="caution">
    <text evidence="1">The sequence shown here is derived from an EMBL/GenBank/DDBJ whole genome shotgun (WGS) entry which is preliminary data.</text>
</comment>
<evidence type="ECO:0000313" key="2">
    <source>
        <dbReference type="Proteomes" id="UP001234202"/>
    </source>
</evidence>
<proteinExistence type="predicted"/>
<gene>
    <name evidence="1" type="ORF">QFC24_004725</name>
</gene>
<evidence type="ECO:0000313" key="1">
    <source>
        <dbReference type="EMBL" id="KAJ9121387.1"/>
    </source>
</evidence>
<sequence>MFRKISENIISAAVSPFSSAPSTPAVTDSPSTPDITSLSITSSSASTSENTHQARAKVERQLADDLARFGVPMSTEDCSGCDDHEEGCEESDGAGHVTHVQYPRGFDVDWDSDLLASAKPQPRQLVISTGRSDWPHDHTEDETTLSHHLNNALMKAAGITPAPPPNPDQAGKEKDQKAPPAPPPPQQQPTNPLGKIEIAVGKDGLPQGIYEAPATQITPSMDNESPSNGIPKQPGTMLFSSSLISQSHEGHRETVLAFPDWKVVVDVTNDERGAEGVLTDLVTRTEGQGDTERRTWTLPYRAVVLLCSHKRRDKRCHIAAPILEKALCQSLEEHHVSVDLKGNSLSADHLEEAFPSLDQIPTDELPSEVERRLRAIDAVDDEQGNGEVGIFRISHLGGHRYAGVMIIPAVVKETLLGGKILSGLLRSAGNAVRPDLIAEHGEGDAAKKIKTVCQRKGKTLLTW</sequence>
<dbReference type="EMBL" id="JASBWV010000017">
    <property type="protein sequence ID" value="KAJ9121387.1"/>
    <property type="molecule type" value="Genomic_DNA"/>
</dbReference>
<keyword evidence="2" id="KW-1185">Reference proteome</keyword>
<protein>
    <submittedName>
        <fullName evidence="1">Uncharacterized protein</fullName>
    </submittedName>
</protein>